<name>A0ABW9H130_9FIRM</name>
<sequence>SPEKVDKTALEASLAKAKKWLDANNTVKTGVTIQYEEQILPFLESAYTESKKVADDVSATEVKVKDATAKLDRAMEEFCKYYQQKMQGMSIRLEDLAAKIPEENTSEEAERYRGVLNSQKNIMLQMLKNKSLGGDDLALYYIQAQQAYKEAEAYIKSLTEAGHFEGLPRALDWPISKPLTAQDIEKQFDDLEEDTHVIKPESHTFTQTGQQTLPVTLQFSDGSTKEVDLVVMVKDKLDDYSDVRIKPVDELKALDANQNYVDGTYQGSAKGYQKIIDVQVTVAGGKITAVEKTEKGIKIDDGGEFERFGFDGVINSVIDKQDPKNLAAQLNTKLDLIQGLYNFAAPKNHTDEAYKEAMKHFFGDDSNSPKGVDQVDGNIKAYDAIGRKVLPKLLEAQYDRVTIATKGKGPDVTSSATWTARGTANAIVDALQKANAENDIVSLKVGGQRVQLNKAAAKYTAEGYIQGDPFNYSEYEVTLEKRDGSQEVIKGADFAAKGIKVLKTETQAPIQDGMLLTQDNVGHDVREGLEVTFLQESSGAKGYLKLVIARNETLHLTSFDYRIQGTDEWKPLYQLTAQDDPTDFIYSIPVKKTDLDAMVGQKIELRTHYKDKKDNTYTMEFTGDRAFTVPKNRSEKMYPSIRGMELDTQGRFVKLPQDNYRLTFVEAE</sequence>
<dbReference type="EMBL" id="JBJUVG010000015">
    <property type="protein sequence ID" value="MFM9414390.1"/>
    <property type="molecule type" value="Genomic_DNA"/>
</dbReference>
<evidence type="ECO:0008006" key="3">
    <source>
        <dbReference type="Google" id="ProtNLM"/>
    </source>
</evidence>
<keyword evidence="2" id="KW-1185">Reference proteome</keyword>
<dbReference type="Gene3D" id="1.20.1270.90">
    <property type="entry name" value="AF1782-like"/>
    <property type="match status" value="1"/>
</dbReference>
<gene>
    <name evidence="1" type="ORF">ACKQTC_08420</name>
</gene>
<reference evidence="1 2" key="1">
    <citation type="journal article" date="2016" name="Int. J. Syst. Evol. Microbiol.">
        <title>Peptococcus simiae sp. nov., isolated from rhesus macaque faeces and emended description of the genus Peptococcus.</title>
        <authorList>
            <person name="Shkoporov A.N."/>
            <person name="Efimov B.A."/>
            <person name="Kondova I."/>
            <person name="Ouwerling B."/>
            <person name="Chaplin A.V."/>
            <person name="Shcherbakova V.A."/>
            <person name="Langermans J.A.M."/>
        </authorList>
    </citation>
    <scope>NUCLEOTIDE SEQUENCE [LARGE SCALE GENOMIC DNA]</scope>
    <source>
        <strain evidence="1 2">M108</strain>
    </source>
</reference>
<dbReference type="Proteomes" id="UP001631949">
    <property type="component" value="Unassembled WGS sequence"/>
</dbReference>
<comment type="caution">
    <text evidence="1">The sequence shown here is derived from an EMBL/GenBank/DDBJ whole genome shotgun (WGS) entry which is preliminary data.</text>
</comment>
<proteinExistence type="predicted"/>
<protein>
    <recommendedName>
        <fullName evidence="3">SbsC C-terminal domain-containing protein</fullName>
    </recommendedName>
</protein>
<dbReference type="Gene3D" id="3.90.1010.20">
    <property type="match status" value="1"/>
</dbReference>
<evidence type="ECO:0000313" key="1">
    <source>
        <dbReference type="EMBL" id="MFM9414390.1"/>
    </source>
</evidence>
<accession>A0ABW9H130</accession>
<feature type="non-terminal residue" evidence="1">
    <location>
        <position position="1"/>
    </location>
</feature>
<organism evidence="1 2">
    <name type="scientific">Peptococcus simiae</name>
    <dbReference type="NCBI Taxonomy" id="1643805"/>
    <lineage>
        <taxon>Bacteria</taxon>
        <taxon>Bacillati</taxon>
        <taxon>Bacillota</taxon>
        <taxon>Clostridia</taxon>
        <taxon>Eubacteriales</taxon>
        <taxon>Peptococcaceae</taxon>
        <taxon>Peptococcus</taxon>
    </lineage>
</organism>
<evidence type="ECO:0000313" key="2">
    <source>
        <dbReference type="Proteomes" id="UP001631949"/>
    </source>
</evidence>